<dbReference type="AlphaFoldDB" id="A0A2N1JF15"/>
<dbReference type="STRING" id="2020962.A0A2N1JF15"/>
<dbReference type="PANTHER" id="PTHR46546:SF4">
    <property type="entry name" value="SHEWANELLA-LIKE PROTEIN PHOSPHATASE 1"/>
    <property type="match status" value="1"/>
</dbReference>
<evidence type="ECO:0000313" key="3">
    <source>
        <dbReference type="EMBL" id="PKI85106.1"/>
    </source>
</evidence>
<organism evidence="3 4">
    <name type="scientific">Malassezia vespertilionis</name>
    <dbReference type="NCBI Taxonomy" id="2020962"/>
    <lineage>
        <taxon>Eukaryota</taxon>
        <taxon>Fungi</taxon>
        <taxon>Dikarya</taxon>
        <taxon>Basidiomycota</taxon>
        <taxon>Ustilaginomycotina</taxon>
        <taxon>Malasseziomycetes</taxon>
        <taxon>Malasseziales</taxon>
        <taxon>Malasseziaceae</taxon>
        <taxon>Malassezia</taxon>
    </lineage>
</organism>
<gene>
    <name evidence="3" type="ORF">MVES_000773</name>
</gene>
<dbReference type="InterPro" id="IPR004843">
    <property type="entry name" value="Calcineurin-like_PHP"/>
</dbReference>
<accession>A0A2N1JF15</accession>
<keyword evidence="4" id="KW-1185">Reference proteome</keyword>
<dbReference type="GO" id="GO:0016787">
    <property type="term" value="F:hydrolase activity"/>
    <property type="evidence" value="ECO:0007669"/>
    <property type="project" value="InterPro"/>
</dbReference>
<name>A0A2N1JF15_9BASI</name>
<evidence type="ECO:0000259" key="2">
    <source>
        <dbReference type="Pfam" id="PF00149"/>
    </source>
</evidence>
<dbReference type="EMBL" id="KZ454988">
    <property type="protein sequence ID" value="PKI85106.1"/>
    <property type="molecule type" value="Genomic_DNA"/>
</dbReference>
<feature type="chain" id="PRO_5014644759" description="Calcineurin-like phosphoesterase domain-containing protein" evidence="1">
    <location>
        <begin position="22"/>
        <end position="338"/>
    </location>
</feature>
<reference evidence="3 4" key="1">
    <citation type="submission" date="2017-10" db="EMBL/GenBank/DDBJ databases">
        <title>A novel species of cold-tolerant Malassezia isolated from bats.</title>
        <authorList>
            <person name="Lorch J.M."/>
            <person name="Palmer J.M."/>
            <person name="Vanderwolf K.J."/>
            <person name="Schmidt K.Z."/>
            <person name="Verant M.L."/>
            <person name="Weller T.J."/>
            <person name="Blehert D.S."/>
        </authorList>
    </citation>
    <scope>NUCLEOTIDE SEQUENCE [LARGE SCALE GENOMIC DNA]</scope>
    <source>
        <strain evidence="3 4">NWHC:44797-103</strain>
    </source>
</reference>
<dbReference type="OrthoDB" id="5976022at2759"/>
<dbReference type="Gene3D" id="3.60.21.10">
    <property type="match status" value="1"/>
</dbReference>
<protein>
    <recommendedName>
        <fullName evidence="2">Calcineurin-like phosphoesterase domain-containing protein</fullName>
    </recommendedName>
</protein>
<dbReference type="SUPFAM" id="SSF56300">
    <property type="entry name" value="Metallo-dependent phosphatases"/>
    <property type="match status" value="1"/>
</dbReference>
<proteinExistence type="predicted"/>
<keyword evidence="1" id="KW-0732">Signal</keyword>
<sequence>MLRRCLLAALALASLYWLLRAPEQDRVERRVIAVADLHGDYAHAINVLRETRVIGQDDTNWIAGSDVLVSTGDTVDRGDDTIRLYQLYASLRKQAHKAGGQVINLLGNHEMMNALMDWRYVTQGDIASFGGVQARRAAMSVDGWIGKEWLDAYNVTARIELLPATGSFKPKAMSFVHGGITPHWAKRGIDAINTVGRSFLYKALADSEPDGYAPSNVTKEEMAVYNSEGPFWYRGYAEPETKALCRRASEALKAMDAQFMVMGHTPQYDGFAERCDAQVLIIDTGISSYYGGKQSALVVHSRGVHQSKQYTVTYTFWQHRVGEQPVQLSLITEHESLG</sequence>
<evidence type="ECO:0000256" key="1">
    <source>
        <dbReference type="SAM" id="SignalP"/>
    </source>
</evidence>
<dbReference type="PANTHER" id="PTHR46546">
    <property type="entry name" value="SHEWANELLA-LIKE PROTEIN PHOSPHATASE 1"/>
    <property type="match status" value="1"/>
</dbReference>
<evidence type="ECO:0000313" key="4">
    <source>
        <dbReference type="Proteomes" id="UP000232875"/>
    </source>
</evidence>
<dbReference type="Proteomes" id="UP000232875">
    <property type="component" value="Unassembled WGS sequence"/>
</dbReference>
<feature type="signal peptide" evidence="1">
    <location>
        <begin position="1"/>
        <end position="21"/>
    </location>
</feature>
<dbReference type="InterPro" id="IPR029052">
    <property type="entry name" value="Metallo-depent_PP-like"/>
</dbReference>
<dbReference type="Pfam" id="PF00149">
    <property type="entry name" value="Metallophos"/>
    <property type="match status" value="1"/>
</dbReference>
<feature type="domain" description="Calcineurin-like phosphoesterase" evidence="2">
    <location>
        <begin position="30"/>
        <end position="268"/>
    </location>
</feature>